<dbReference type="Pfam" id="PF01529">
    <property type="entry name" value="DHHC"/>
    <property type="match status" value="1"/>
</dbReference>
<evidence type="ECO:0000256" key="9">
    <source>
        <dbReference type="ARBA" id="ARBA00023315"/>
    </source>
</evidence>
<dbReference type="GO" id="GO:0005783">
    <property type="term" value="C:endoplasmic reticulum"/>
    <property type="evidence" value="ECO:0007669"/>
    <property type="project" value="TreeGrafter"/>
</dbReference>
<keyword evidence="9 10" id="KW-0012">Acyltransferase</keyword>
<accession>A0A7S0ZW53</accession>
<reference evidence="13" key="1">
    <citation type="submission" date="2021-01" db="EMBL/GenBank/DDBJ databases">
        <authorList>
            <person name="Corre E."/>
            <person name="Pelletier E."/>
            <person name="Niang G."/>
            <person name="Scheremetjew M."/>
            <person name="Finn R."/>
            <person name="Kale V."/>
            <person name="Holt S."/>
            <person name="Cochrane G."/>
            <person name="Meng A."/>
            <person name="Brown T."/>
            <person name="Cohen L."/>
        </authorList>
    </citation>
    <scope>NUCLEOTIDE SEQUENCE</scope>
</reference>
<comment type="subcellular location">
    <subcellularLocation>
        <location evidence="1">Endomembrane system</location>
        <topology evidence="1">Multi-pass membrane protein</topology>
    </subcellularLocation>
</comment>
<evidence type="ECO:0000256" key="6">
    <source>
        <dbReference type="ARBA" id="ARBA00023136"/>
    </source>
</evidence>
<name>A0A7S0ZW53_NOCSC</name>
<keyword evidence="8" id="KW-0449">Lipoprotein</keyword>
<dbReference type="PANTHER" id="PTHR22883">
    <property type="entry name" value="ZINC FINGER DHHC DOMAIN CONTAINING PROTEIN"/>
    <property type="match status" value="1"/>
</dbReference>
<organism evidence="13">
    <name type="scientific">Noctiluca scintillans</name>
    <name type="common">Sea sparkle</name>
    <name type="synonym">Red tide dinoflagellate</name>
    <dbReference type="NCBI Taxonomy" id="2966"/>
    <lineage>
        <taxon>Eukaryota</taxon>
        <taxon>Sar</taxon>
        <taxon>Alveolata</taxon>
        <taxon>Dinophyceae</taxon>
        <taxon>Noctilucales</taxon>
        <taxon>Noctilucaceae</taxon>
        <taxon>Noctiluca</taxon>
    </lineage>
</organism>
<dbReference type="AlphaFoldDB" id="A0A7S0ZW53"/>
<dbReference type="GO" id="GO:0006612">
    <property type="term" value="P:protein targeting to membrane"/>
    <property type="evidence" value="ECO:0007669"/>
    <property type="project" value="TreeGrafter"/>
</dbReference>
<comment type="domain">
    <text evidence="10">The DHHC domain is required for palmitoyltransferase activity.</text>
</comment>
<dbReference type="InterPro" id="IPR001594">
    <property type="entry name" value="Palmitoyltrfase_DHHC"/>
</dbReference>
<evidence type="ECO:0000256" key="4">
    <source>
        <dbReference type="ARBA" id="ARBA00022692"/>
    </source>
</evidence>
<feature type="chain" id="PRO_5030957407" description="Palmitoyltransferase" evidence="11">
    <location>
        <begin position="17"/>
        <end position="321"/>
    </location>
</feature>
<evidence type="ECO:0000256" key="5">
    <source>
        <dbReference type="ARBA" id="ARBA00022989"/>
    </source>
</evidence>
<dbReference type="PROSITE" id="PS50216">
    <property type="entry name" value="DHHC"/>
    <property type="match status" value="1"/>
</dbReference>
<evidence type="ECO:0000256" key="3">
    <source>
        <dbReference type="ARBA" id="ARBA00022679"/>
    </source>
</evidence>
<evidence type="ECO:0000256" key="2">
    <source>
        <dbReference type="ARBA" id="ARBA00008574"/>
    </source>
</evidence>
<evidence type="ECO:0000256" key="11">
    <source>
        <dbReference type="SAM" id="SignalP"/>
    </source>
</evidence>
<keyword evidence="6 10" id="KW-0472">Membrane</keyword>
<sequence length="321" mass="35807">MMLRLTHVCVMGLSHSLIFAVCSSCDSSVFDFVQLDARCVVFWMLAVLTLVLYLASATSDPGFIEIGSSSQEAGALIVDVELTAVDTTETEDTAVSMTSEPEAMAFHALSDEKPTTRDRTCKLCQCLRPLRAKHCVTCKRCVRTHDHHCPWIANCVGESNRVWFFWFVVAQGVQACWVLEQGTRCFRWDFVFLGGFTVVASFALFLVPLSVGHLWLAATNITTWEYLRWRRIPYLGTSSSQGSPFSSSLLRNLGLYCCAGRGLRCAGGWRRIMWARCFDGQDDAERGGGHVTADGSIVWRLGVPHVPAIVQNRYYSCFFPP</sequence>
<gene>
    <name evidence="13" type="ORF">NSCI0253_LOCUS8296</name>
</gene>
<evidence type="ECO:0000259" key="12">
    <source>
        <dbReference type="Pfam" id="PF01529"/>
    </source>
</evidence>
<evidence type="ECO:0000256" key="8">
    <source>
        <dbReference type="ARBA" id="ARBA00023288"/>
    </source>
</evidence>
<keyword evidence="3 10" id="KW-0808">Transferase</keyword>
<feature type="domain" description="Palmitoyltransferase DHHC" evidence="12">
    <location>
        <begin position="116"/>
        <end position="229"/>
    </location>
</feature>
<keyword evidence="7" id="KW-0564">Palmitate</keyword>
<protein>
    <recommendedName>
        <fullName evidence="10">Palmitoyltransferase</fullName>
        <ecNumber evidence="10">2.3.1.225</ecNumber>
    </recommendedName>
</protein>
<comment type="similarity">
    <text evidence="2 10">Belongs to the DHHC palmitoyltransferase family.</text>
</comment>
<evidence type="ECO:0000313" key="13">
    <source>
        <dbReference type="EMBL" id="CAD8833948.1"/>
    </source>
</evidence>
<feature type="signal peptide" evidence="11">
    <location>
        <begin position="1"/>
        <end position="16"/>
    </location>
</feature>
<evidence type="ECO:0000256" key="1">
    <source>
        <dbReference type="ARBA" id="ARBA00004127"/>
    </source>
</evidence>
<keyword evidence="11" id="KW-0732">Signal</keyword>
<dbReference type="InterPro" id="IPR039859">
    <property type="entry name" value="PFA4/ZDH16/20/ERF2-like"/>
</dbReference>
<comment type="catalytic activity">
    <reaction evidence="10">
        <text>L-cysteinyl-[protein] + hexadecanoyl-CoA = S-hexadecanoyl-L-cysteinyl-[protein] + CoA</text>
        <dbReference type="Rhea" id="RHEA:36683"/>
        <dbReference type="Rhea" id="RHEA-COMP:10131"/>
        <dbReference type="Rhea" id="RHEA-COMP:11032"/>
        <dbReference type="ChEBI" id="CHEBI:29950"/>
        <dbReference type="ChEBI" id="CHEBI:57287"/>
        <dbReference type="ChEBI" id="CHEBI:57379"/>
        <dbReference type="ChEBI" id="CHEBI:74151"/>
        <dbReference type="EC" id="2.3.1.225"/>
    </reaction>
</comment>
<dbReference type="PANTHER" id="PTHR22883:SF301">
    <property type="entry name" value="PALMITOYLTRANSFERASE ZDHHC12"/>
    <property type="match status" value="1"/>
</dbReference>
<dbReference type="GO" id="GO:0005794">
    <property type="term" value="C:Golgi apparatus"/>
    <property type="evidence" value="ECO:0007669"/>
    <property type="project" value="TreeGrafter"/>
</dbReference>
<feature type="transmembrane region" description="Helical" evidence="10">
    <location>
        <begin position="190"/>
        <end position="216"/>
    </location>
</feature>
<dbReference type="EC" id="2.3.1.225" evidence="10"/>
<evidence type="ECO:0000256" key="7">
    <source>
        <dbReference type="ARBA" id="ARBA00023139"/>
    </source>
</evidence>
<feature type="transmembrane region" description="Helical" evidence="10">
    <location>
        <begin position="40"/>
        <end position="58"/>
    </location>
</feature>
<dbReference type="EMBL" id="HBFQ01011801">
    <property type="protein sequence ID" value="CAD8833948.1"/>
    <property type="molecule type" value="Transcribed_RNA"/>
</dbReference>
<dbReference type="GO" id="GO:0019706">
    <property type="term" value="F:protein-cysteine S-palmitoyltransferase activity"/>
    <property type="evidence" value="ECO:0007669"/>
    <property type="project" value="UniProtKB-EC"/>
</dbReference>
<keyword evidence="5 10" id="KW-1133">Transmembrane helix</keyword>
<keyword evidence="4 10" id="KW-0812">Transmembrane</keyword>
<evidence type="ECO:0000256" key="10">
    <source>
        <dbReference type="RuleBase" id="RU079119"/>
    </source>
</evidence>
<proteinExistence type="inferred from homology"/>